<evidence type="ECO:0000313" key="2">
    <source>
        <dbReference type="Proteomes" id="UP000799770"/>
    </source>
</evidence>
<reference evidence="1" key="1">
    <citation type="journal article" date="2020" name="Stud. Mycol.">
        <title>101 Dothideomycetes genomes: a test case for predicting lifestyles and emergence of pathogens.</title>
        <authorList>
            <person name="Haridas S."/>
            <person name="Albert R."/>
            <person name="Binder M."/>
            <person name="Bloem J."/>
            <person name="Labutti K."/>
            <person name="Salamov A."/>
            <person name="Andreopoulos B."/>
            <person name="Baker S."/>
            <person name="Barry K."/>
            <person name="Bills G."/>
            <person name="Bluhm B."/>
            <person name="Cannon C."/>
            <person name="Castanera R."/>
            <person name="Culley D."/>
            <person name="Daum C."/>
            <person name="Ezra D."/>
            <person name="Gonzalez J."/>
            <person name="Henrissat B."/>
            <person name="Kuo A."/>
            <person name="Liang C."/>
            <person name="Lipzen A."/>
            <person name="Lutzoni F."/>
            <person name="Magnuson J."/>
            <person name="Mondo S."/>
            <person name="Nolan M."/>
            <person name="Ohm R."/>
            <person name="Pangilinan J."/>
            <person name="Park H.-J."/>
            <person name="Ramirez L."/>
            <person name="Alfaro M."/>
            <person name="Sun H."/>
            <person name="Tritt A."/>
            <person name="Yoshinaga Y."/>
            <person name="Zwiers L.-H."/>
            <person name="Turgeon B."/>
            <person name="Goodwin S."/>
            <person name="Spatafora J."/>
            <person name="Crous P."/>
            <person name="Grigoriev I."/>
        </authorList>
    </citation>
    <scope>NUCLEOTIDE SEQUENCE</scope>
    <source>
        <strain evidence="1">CBS 627.86</strain>
    </source>
</reference>
<accession>A0A6A5ZXI0</accession>
<dbReference type="EMBL" id="ML977310">
    <property type="protein sequence ID" value="KAF2123098.1"/>
    <property type="molecule type" value="Genomic_DNA"/>
</dbReference>
<gene>
    <name evidence="1" type="ORF">BDV96DRAFT_593549</name>
</gene>
<proteinExistence type="predicted"/>
<dbReference type="OrthoDB" id="3794773at2759"/>
<dbReference type="Proteomes" id="UP000799770">
    <property type="component" value="Unassembled WGS sequence"/>
</dbReference>
<dbReference type="AlphaFoldDB" id="A0A6A5ZXI0"/>
<name>A0A6A5ZXI0_9PLEO</name>
<organism evidence="1 2">
    <name type="scientific">Lophiotrema nucula</name>
    <dbReference type="NCBI Taxonomy" id="690887"/>
    <lineage>
        <taxon>Eukaryota</taxon>
        <taxon>Fungi</taxon>
        <taxon>Dikarya</taxon>
        <taxon>Ascomycota</taxon>
        <taxon>Pezizomycotina</taxon>
        <taxon>Dothideomycetes</taxon>
        <taxon>Pleosporomycetidae</taxon>
        <taxon>Pleosporales</taxon>
        <taxon>Lophiotremataceae</taxon>
        <taxon>Lophiotrema</taxon>
    </lineage>
</organism>
<protein>
    <submittedName>
        <fullName evidence="1">Uncharacterized protein</fullName>
    </submittedName>
</protein>
<keyword evidence="2" id="KW-1185">Reference proteome</keyword>
<sequence length="191" mass="21150">MAIVFSCSGNQTCSCPSTILDRRDRTNITVATCSVVPSVLEVIIQRVHSICKVDLLRRTGDEYSATCYNSDGKEPGSGKKALTKDGDKLILYTSISTYENLAIFRTGEMGKGGTKRSWVDFRSTKSGTGDFSNHLTDFDFSTESQGWDSRYKEVEGTEPLKGYYCDVPDIEDDESSSKQTITCYYPCIVTS</sequence>
<evidence type="ECO:0000313" key="1">
    <source>
        <dbReference type="EMBL" id="KAF2123098.1"/>
    </source>
</evidence>